<protein>
    <submittedName>
        <fullName evidence="1">Uncharacterized protein</fullName>
    </submittedName>
</protein>
<evidence type="ECO:0000313" key="1">
    <source>
        <dbReference type="EMBL" id="GGC56040.1"/>
    </source>
</evidence>
<dbReference type="Gene3D" id="2.40.160.20">
    <property type="match status" value="1"/>
</dbReference>
<dbReference type="SUPFAM" id="SSF56925">
    <property type="entry name" value="OMPA-like"/>
    <property type="match status" value="1"/>
</dbReference>
<dbReference type="AlphaFoldDB" id="A0A916XA14"/>
<evidence type="ECO:0000313" key="2">
    <source>
        <dbReference type="Proteomes" id="UP000651668"/>
    </source>
</evidence>
<reference evidence="1" key="2">
    <citation type="submission" date="2020-09" db="EMBL/GenBank/DDBJ databases">
        <authorList>
            <person name="Sun Q."/>
            <person name="Zhou Y."/>
        </authorList>
    </citation>
    <scope>NUCLEOTIDE SEQUENCE</scope>
    <source>
        <strain evidence="1">CGMCC 1.15343</strain>
    </source>
</reference>
<comment type="caution">
    <text evidence="1">The sequence shown here is derived from an EMBL/GenBank/DDBJ whole genome shotgun (WGS) entry which is preliminary data.</text>
</comment>
<gene>
    <name evidence="1" type="ORF">GCM10011387_07010</name>
</gene>
<dbReference type="Proteomes" id="UP000651668">
    <property type="component" value="Unassembled WGS sequence"/>
</dbReference>
<proteinExistence type="predicted"/>
<sequence length="233" mass="26885">MQTEKQNKGKKSGRKEAQSKLFVPRNYFYFSLKLPVEELATYLLTEESELLDYENQNGLMLDFGYGKQVNKYFTVEGGLEAYLGNSLNLLYEHEQDEGLDELRITNSAYAFQLKPIFTVPLDEEVTLRIGAALNYQFLRSAGKYYSYAYRDGEEVLASVIKNTHRSRFLLNVNPFVGADFKVSERWGLGVDLSYVRYNWDKSISGLRFSNQTDLQLPLHKTSDVFVAIKVTFR</sequence>
<name>A0A916XA14_9SPHI</name>
<accession>A0A916XA14</accession>
<dbReference type="EMBL" id="BMIL01000002">
    <property type="protein sequence ID" value="GGC56040.1"/>
    <property type="molecule type" value="Genomic_DNA"/>
</dbReference>
<reference evidence="1" key="1">
    <citation type="journal article" date="2014" name="Int. J. Syst. Evol. Microbiol.">
        <title>Complete genome sequence of Corynebacterium casei LMG S-19264T (=DSM 44701T), isolated from a smear-ripened cheese.</title>
        <authorList>
            <consortium name="US DOE Joint Genome Institute (JGI-PGF)"/>
            <person name="Walter F."/>
            <person name="Albersmeier A."/>
            <person name="Kalinowski J."/>
            <person name="Ruckert C."/>
        </authorList>
    </citation>
    <scope>NUCLEOTIDE SEQUENCE</scope>
    <source>
        <strain evidence="1">CGMCC 1.15343</strain>
    </source>
</reference>
<dbReference type="InterPro" id="IPR011250">
    <property type="entry name" value="OMP/PagP_B-barrel"/>
</dbReference>
<organism evidence="1 2">
    <name type="scientific">Pedobacter quisquiliarum</name>
    <dbReference type="NCBI Taxonomy" id="1834438"/>
    <lineage>
        <taxon>Bacteria</taxon>
        <taxon>Pseudomonadati</taxon>
        <taxon>Bacteroidota</taxon>
        <taxon>Sphingobacteriia</taxon>
        <taxon>Sphingobacteriales</taxon>
        <taxon>Sphingobacteriaceae</taxon>
        <taxon>Pedobacter</taxon>
    </lineage>
</organism>
<keyword evidence="2" id="KW-1185">Reference proteome</keyword>